<name>A0ABU1HJQ2_9GAMM</name>
<sequence length="145" mass="15929">MIRTNFWSGLGTALLAVVLLAWLIPTYGGSGAAFGLPPQLLASLGAWLILGCSITLALISAVALLRRSAPFIVMPDVGHLWHMLWPFLYVLVFIFLVDRFPLTWIAPLLIGALLVILGERRWYLVLPVAIVPALGLYVLTAHLMR</sequence>
<keyword evidence="1" id="KW-1133">Transmembrane helix</keyword>
<accession>A0ABU1HJQ2</accession>
<dbReference type="RefSeq" id="WP_309725290.1">
    <property type="nucleotide sequence ID" value="NZ_JARWAM010000027.1"/>
</dbReference>
<evidence type="ECO:0008006" key="4">
    <source>
        <dbReference type="Google" id="ProtNLM"/>
    </source>
</evidence>
<feature type="transmembrane region" description="Helical" evidence="1">
    <location>
        <begin position="102"/>
        <end position="117"/>
    </location>
</feature>
<comment type="caution">
    <text evidence="2">The sequence shown here is derived from an EMBL/GenBank/DDBJ whole genome shotgun (WGS) entry which is preliminary data.</text>
</comment>
<proteinExistence type="predicted"/>
<dbReference type="EMBL" id="JARWAM010000027">
    <property type="protein sequence ID" value="MDR5907717.1"/>
    <property type="molecule type" value="Genomic_DNA"/>
</dbReference>
<keyword evidence="1" id="KW-0472">Membrane</keyword>
<feature type="transmembrane region" description="Helical" evidence="1">
    <location>
        <begin position="77"/>
        <end position="96"/>
    </location>
</feature>
<feature type="non-terminal residue" evidence="2">
    <location>
        <position position="145"/>
    </location>
</feature>
<dbReference type="Proteomes" id="UP001251374">
    <property type="component" value="Unassembled WGS sequence"/>
</dbReference>
<gene>
    <name evidence="2" type="ORF">QC821_20795</name>
</gene>
<organism evidence="2 3">
    <name type="scientific">Franzmannia qiaohouensis</name>
    <dbReference type="NCBI Taxonomy" id="1329370"/>
    <lineage>
        <taxon>Bacteria</taxon>
        <taxon>Pseudomonadati</taxon>
        <taxon>Pseudomonadota</taxon>
        <taxon>Gammaproteobacteria</taxon>
        <taxon>Oceanospirillales</taxon>
        <taxon>Halomonadaceae</taxon>
        <taxon>Franzmannia</taxon>
    </lineage>
</organism>
<reference evidence="2 3" key="1">
    <citation type="submission" date="2023-04" db="EMBL/GenBank/DDBJ databases">
        <title>A long-awaited taxogenomic arrangement of the family Halomonadaceae.</title>
        <authorList>
            <person name="De La Haba R."/>
            <person name="Chuvochina M."/>
            <person name="Wittouck S."/>
            <person name="Arahal D.R."/>
            <person name="Sanchez-Porro C."/>
            <person name="Hugenholtz P."/>
            <person name="Ventosa A."/>
        </authorList>
    </citation>
    <scope>NUCLEOTIDE SEQUENCE [LARGE SCALE GENOMIC DNA]</scope>
    <source>
        <strain evidence="2 3">DSM 26770</strain>
    </source>
</reference>
<protein>
    <recommendedName>
        <fullName evidence="4">Tripartite tricarboxylate transporter TctB family protein</fullName>
    </recommendedName>
</protein>
<keyword evidence="3" id="KW-1185">Reference proteome</keyword>
<keyword evidence="1" id="KW-0812">Transmembrane</keyword>
<evidence type="ECO:0000256" key="1">
    <source>
        <dbReference type="SAM" id="Phobius"/>
    </source>
</evidence>
<evidence type="ECO:0000313" key="3">
    <source>
        <dbReference type="Proteomes" id="UP001251374"/>
    </source>
</evidence>
<feature type="transmembrane region" description="Helical" evidence="1">
    <location>
        <begin position="45"/>
        <end position="65"/>
    </location>
</feature>
<evidence type="ECO:0000313" key="2">
    <source>
        <dbReference type="EMBL" id="MDR5907717.1"/>
    </source>
</evidence>
<feature type="transmembrane region" description="Helical" evidence="1">
    <location>
        <begin position="124"/>
        <end position="144"/>
    </location>
</feature>